<dbReference type="CDD" id="cd07377">
    <property type="entry name" value="WHTH_GntR"/>
    <property type="match status" value="1"/>
</dbReference>
<dbReference type="InterPro" id="IPR011711">
    <property type="entry name" value="GntR_C"/>
</dbReference>
<dbReference type="Gene3D" id="1.20.120.530">
    <property type="entry name" value="GntR ligand-binding domain-like"/>
    <property type="match status" value="1"/>
</dbReference>
<evidence type="ECO:0000313" key="5">
    <source>
        <dbReference type="EMBL" id="MBY6140351.1"/>
    </source>
</evidence>
<evidence type="ECO:0000313" key="6">
    <source>
        <dbReference type="Proteomes" id="UP000766629"/>
    </source>
</evidence>
<proteinExistence type="predicted"/>
<keyword evidence="2" id="KW-0238">DNA-binding</keyword>
<dbReference type="Pfam" id="PF07729">
    <property type="entry name" value="FCD"/>
    <property type="match status" value="1"/>
</dbReference>
<dbReference type="SUPFAM" id="SSF46785">
    <property type="entry name" value="Winged helix' DNA-binding domain"/>
    <property type="match status" value="1"/>
</dbReference>
<dbReference type="PRINTS" id="PR00035">
    <property type="entry name" value="HTHGNTR"/>
</dbReference>
<dbReference type="EMBL" id="JAHVJA010000005">
    <property type="protein sequence ID" value="MBY6140351.1"/>
    <property type="molecule type" value="Genomic_DNA"/>
</dbReference>
<dbReference type="SUPFAM" id="SSF48008">
    <property type="entry name" value="GntR ligand-binding domain-like"/>
    <property type="match status" value="1"/>
</dbReference>
<dbReference type="Pfam" id="PF00392">
    <property type="entry name" value="GntR"/>
    <property type="match status" value="1"/>
</dbReference>
<dbReference type="InterPro" id="IPR008920">
    <property type="entry name" value="TF_FadR/GntR_C"/>
</dbReference>
<dbReference type="InterPro" id="IPR000524">
    <property type="entry name" value="Tscrpt_reg_HTH_GntR"/>
</dbReference>
<evidence type="ECO:0000256" key="3">
    <source>
        <dbReference type="ARBA" id="ARBA00023163"/>
    </source>
</evidence>
<dbReference type="PROSITE" id="PS50949">
    <property type="entry name" value="HTH_GNTR"/>
    <property type="match status" value="1"/>
</dbReference>
<sequence>MARQTVEAAGSALLQLLDSLAPAAGDRLPPERELAQMLSCSRDTLRKALARLEAQGEIWRHVGQGTFRGSRPRHLPLRDTVLIDGVTPLDLMRARLLVEPQIAAEAARRADAADADYLRRKAAAGRSARDTLACEQVDDAFHRAVAQVSANPVLIGFLGFLSGTRRRTAWQREWDRTYRRIGVGEFRSLHSDQHHAVAEAIARGDPEEAYAAMTRHLGTIEAALRRGPPV</sequence>
<comment type="caution">
    <text evidence="5">The sequence shown here is derived from an EMBL/GenBank/DDBJ whole genome shotgun (WGS) entry which is preliminary data.</text>
</comment>
<dbReference type="PANTHER" id="PTHR43537:SF5">
    <property type="entry name" value="UXU OPERON TRANSCRIPTIONAL REGULATOR"/>
    <property type="match status" value="1"/>
</dbReference>
<reference evidence="5 6" key="1">
    <citation type="submission" date="2021-06" db="EMBL/GenBank/DDBJ databases">
        <title>50 bacteria genomes isolated from Dapeng, Shenzhen, China.</title>
        <authorList>
            <person name="Zheng W."/>
            <person name="Yu S."/>
            <person name="Huang Y."/>
        </authorList>
    </citation>
    <scope>NUCLEOTIDE SEQUENCE [LARGE SCALE GENOMIC DNA]</scope>
    <source>
        <strain evidence="5 6">DP1N14-2</strain>
    </source>
</reference>
<evidence type="ECO:0000256" key="1">
    <source>
        <dbReference type="ARBA" id="ARBA00023015"/>
    </source>
</evidence>
<dbReference type="SMART" id="SM00345">
    <property type="entry name" value="HTH_GNTR"/>
    <property type="match status" value="1"/>
</dbReference>
<accession>A0ABS7NHJ4</accession>
<evidence type="ECO:0000256" key="2">
    <source>
        <dbReference type="ARBA" id="ARBA00023125"/>
    </source>
</evidence>
<dbReference type="PANTHER" id="PTHR43537">
    <property type="entry name" value="TRANSCRIPTIONAL REGULATOR, GNTR FAMILY"/>
    <property type="match status" value="1"/>
</dbReference>
<protein>
    <submittedName>
        <fullName evidence="5">FCD domain-containing protein</fullName>
    </submittedName>
</protein>
<keyword evidence="3" id="KW-0804">Transcription</keyword>
<dbReference type="InterPro" id="IPR036388">
    <property type="entry name" value="WH-like_DNA-bd_sf"/>
</dbReference>
<dbReference type="Proteomes" id="UP000766629">
    <property type="component" value="Unassembled WGS sequence"/>
</dbReference>
<name>A0ABS7NHJ4_9RHOB</name>
<feature type="domain" description="HTH gntR-type" evidence="4">
    <location>
        <begin position="3"/>
        <end position="71"/>
    </location>
</feature>
<organism evidence="5 6">
    <name type="scientific">Leisingera daeponensis</name>
    <dbReference type="NCBI Taxonomy" id="405746"/>
    <lineage>
        <taxon>Bacteria</taxon>
        <taxon>Pseudomonadati</taxon>
        <taxon>Pseudomonadota</taxon>
        <taxon>Alphaproteobacteria</taxon>
        <taxon>Rhodobacterales</taxon>
        <taxon>Roseobacteraceae</taxon>
        <taxon>Leisingera</taxon>
    </lineage>
</organism>
<keyword evidence="6" id="KW-1185">Reference proteome</keyword>
<dbReference type="Gene3D" id="1.10.10.10">
    <property type="entry name" value="Winged helix-like DNA-binding domain superfamily/Winged helix DNA-binding domain"/>
    <property type="match status" value="1"/>
</dbReference>
<dbReference type="RefSeq" id="WP_222506387.1">
    <property type="nucleotide sequence ID" value="NZ_JAHVJA010000005.1"/>
</dbReference>
<keyword evidence="1" id="KW-0805">Transcription regulation</keyword>
<gene>
    <name evidence="5" type="ORF">KUV26_12975</name>
</gene>
<evidence type="ECO:0000259" key="4">
    <source>
        <dbReference type="PROSITE" id="PS50949"/>
    </source>
</evidence>
<dbReference type="SMART" id="SM00895">
    <property type="entry name" value="FCD"/>
    <property type="match status" value="1"/>
</dbReference>
<dbReference type="InterPro" id="IPR036390">
    <property type="entry name" value="WH_DNA-bd_sf"/>
</dbReference>